<sequence>MKDAPRILLAGIAKNEGAYLPEWVFFHLNLGVKGIVVYVNNTDDNSTKVLDKLGEQYPVKYKVVDGIDGNDDERLLNMIGDDFRMRAALHSKSYADIYLNTDPEEYDYILFLDIDEFLCLDKSIESLAKTEIFEFPVIHFQWFAASGDDVPFSLLDKQLKGEMDQFTKYMVKTGSPDMKLYSSHIARLSCGRFKVSDSGVIIHRVLRSKKEYLALIARSNPSNSNLANGFKLNRRGWTNKGSKNLPARFSYLFENYETRFKGFCHSCGIEQEIETARANVLDRAAAVERNIEALNLQNEQLGRVLAGTGLKHFSFLKWLKSELKERTIRALFHSLVLQHIPIMSQIKFKLGIYKKDKFLD</sequence>
<keyword evidence="2" id="KW-0808">Transferase</keyword>
<dbReference type="AlphaFoldDB" id="A0A3N5XXX0"/>
<dbReference type="RefSeq" id="WP_124028343.1">
    <property type="nucleotide sequence ID" value="NZ_JBHRSN010000007.1"/>
</dbReference>
<gene>
    <name evidence="2" type="ORF">DRW07_12910</name>
</gene>
<accession>A0A3N5XXX0</accession>
<dbReference type="EMBL" id="RPOK01000004">
    <property type="protein sequence ID" value="RPJ65712.1"/>
    <property type="molecule type" value="Genomic_DNA"/>
</dbReference>
<keyword evidence="1" id="KW-0175">Coiled coil</keyword>
<keyword evidence="3" id="KW-1185">Reference proteome</keyword>
<dbReference type="Pfam" id="PF13704">
    <property type="entry name" value="Glyco_tranf_2_4"/>
    <property type="match status" value="1"/>
</dbReference>
<name>A0A3N5XXX0_9ALTE</name>
<reference evidence="2 3" key="1">
    <citation type="submission" date="2018-11" db="EMBL/GenBank/DDBJ databases">
        <authorList>
            <person name="Ye M.-Q."/>
            <person name="Du Z.-J."/>
        </authorList>
    </citation>
    <scope>NUCLEOTIDE SEQUENCE [LARGE SCALE GENOMIC DNA]</scope>
    <source>
        <strain evidence="2 3">U0105</strain>
    </source>
</reference>
<dbReference type="GO" id="GO:0016740">
    <property type="term" value="F:transferase activity"/>
    <property type="evidence" value="ECO:0007669"/>
    <property type="project" value="UniProtKB-KW"/>
</dbReference>
<protein>
    <submittedName>
        <fullName evidence="2">Glycosyltransferase family 2 protein</fullName>
    </submittedName>
</protein>
<evidence type="ECO:0000313" key="2">
    <source>
        <dbReference type="EMBL" id="RPJ65712.1"/>
    </source>
</evidence>
<proteinExistence type="predicted"/>
<evidence type="ECO:0000256" key="1">
    <source>
        <dbReference type="SAM" id="Coils"/>
    </source>
</evidence>
<dbReference type="Proteomes" id="UP000275281">
    <property type="component" value="Unassembled WGS sequence"/>
</dbReference>
<comment type="caution">
    <text evidence="2">The sequence shown here is derived from an EMBL/GenBank/DDBJ whole genome shotgun (WGS) entry which is preliminary data.</text>
</comment>
<evidence type="ECO:0000313" key="3">
    <source>
        <dbReference type="Proteomes" id="UP000275281"/>
    </source>
</evidence>
<organism evidence="2 3">
    <name type="scientific">Alteromonas sediminis</name>
    <dbReference type="NCBI Taxonomy" id="2259342"/>
    <lineage>
        <taxon>Bacteria</taxon>
        <taxon>Pseudomonadati</taxon>
        <taxon>Pseudomonadota</taxon>
        <taxon>Gammaproteobacteria</taxon>
        <taxon>Alteromonadales</taxon>
        <taxon>Alteromonadaceae</taxon>
        <taxon>Alteromonas/Salinimonas group</taxon>
        <taxon>Alteromonas</taxon>
    </lineage>
</organism>
<feature type="coiled-coil region" evidence="1">
    <location>
        <begin position="277"/>
        <end position="304"/>
    </location>
</feature>
<dbReference type="OrthoDB" id="3760425at2"/>